<dbReference type="GO" id="GO:0016018">
    <property type="term" value="F:cyclosporin A binding"/>
    <property type="evidence" value="ECO:0007669"/>
    <property type="project" value="TreeGrafter"/>
</dbReference>
<accession>A0A443RY58</accession>
<dbReference type="PANTHER" id="PTHR11071:SF561">
    <property type="entry name" value="PEPTIDYL-PROLYL CIS-TRANS ISOMERASE D-RELATED"/>
    <property type="match status" value="1"/>
</dbReference>
<proteinExistence type="inferred from homology"/>
<dbReference type="OrthoDB" id="10064525at2759"/>
<evidence type="ECO:0000256" key="5">
    <source>
        <dbReference type="ARBA" id="ARBA00023235"/>
    </source>
</evidence>
<dbReference type="Pfam" id="PF00160">
    <property type="entry name" value="Pro_isomerase"/>
    <property type="match status" value="1"/>
</dbReference>
<comment type="similarity">
    <text evidence="2 7">Belongs to the cyclophilin-type PPIase family.</text>
</comment>
<keyword evidence="4 7" id="KW-0697">Rotamase</keyword>
<dbReference type="GO" id="GO:0003755">
    <property type="term" value="F:peptidyl-prolyl cis-trans isomerase activity"/>
    <property type="evidence" value="ECO:0007669"/>
    <property type="project" value="UniProtKB-UniRule"/>
</dbReference>
<dbReference type="InterPro" id="IPR020892">
    <property type="entry name" value="Cyclophilin-type_PPIase_CS"/>
</dbReference>
<dbReference type="PANTHER" id="PTHR11071">
    <property type="entry name" value="PEPTIDYL-PROLYL CIS-TRANS ISOMERASE"/>
    <property type="match status" value="1"/>
</dbReference>
<dbReference type="PRINTS" id="PR00153">
    <property type="entry name" value="CSAPPISMRASE"/>
</dbReference>
<dbReference type="GO" id="GO:0005737">
    <property type="term" value="C:cytoplasm"/>
    <property type="evidence" value="ECO:0007669"/>
    <property type="project" value="TreeGrafter"/>
</dbReference>
<dbReference type="GO" id="GO:0006457">
    <property type="term" value="P:protein folding"/>
    <property type="evidence" value="ECO:0007669"/>
    <property type="project" value="InterPro"/>
</dbReference>
<comment type="function">
    <text evidence="6">PPIases accelerate the folding of proteins. It catalyzes the cis-trans isomerization of proline imidic peptide bonds in oligopeptides. Acts on the folding of rhodopsin RH1 and RH2 (but not RH3) and is required for visual transduction.</text>
</comment>
<keyword evidence="11" id="KW-1185">Reference proteome</keyword>
<dbReference type="PROSITE" id="PS00170">
    <property type="entry name" value="CSA_PPIASE_1"/>
    <property type="match status" value="1"/>
</dbReference>
<evidence type="ECO:0000256" key="7">
    <source>
        <dbReference type="RuleBase" id="RU363019"/>
    </source>
</evidence>
<keyword evidence="8" id="KW-0472">Membrane</keyword>
<feature type="domain" description="PPIase cyclophilin-type" evidence="9">
    <location>
        <begin position="43"/>
        <end position="203"/>
    </location>
</feature>
<dbReference type="PROSITE" id="PS50072">
    <property type="entry name" value="CSA_PPIASE_2"/>
    <property type="match status" value="1"/>
</dbReference>
<evidence type="ECO:0000256" key="8">
    <source>
        <dbReference type="SAM" id="Phobius"/>
    </source>
</evidence>
<dbReference type="InterPro" id="IPR002130">
    <property type="entry name" value="Cyclophilin-type_PPIase_dom"/>
</dbReference>
<comment type="catalytic activity">
    <reaction evidence="1 7">
        <text>[protein]-peptidylproline (omega=180) = [protein]-peptidylproline (omega=0)</text>
        <dbReference type="Rhea" id="RHEA:16237"/>
        <dbReference type="Rhea" id="RHEA-COMP:10747"/>
        <dbReference type="Rhea" id="RHEA-COMP:10748"/>
        <dbReference type="ChEBI" id="CHEBI:83833"/>
        <dbReference type="ChEBI" id="CHEBI:83834"/>
        <dbReference type="EC" id="5.2.1.8"/>
    </reaction>
</comment>
<dbReference type="SUPFAM" id="SSF50891">
    <property type="entry name" value="Cyclophilin-like"/>
    <property type="match status" value="1"/>
</dbReference>
<keyword evidence="5 7" id="KW-0413">Isomerase</keyword>
<evidence type="ECO:0000256" key="6">
    <source>
        <dbReference type="ARBA" id="ARBA00056644"/>
    </source>
</evidence>
<name>A0A443RY58_9ACAR</name>
<sequence length="214" mass="23990">MKFTLYLSVTVFALVLNVSTFANYYLSYWFKKAKSVYATHTVKFDVSYKNNSMGSITLALFGTVAPKTVKNFLAFSEDHGYNGMSFKGTRFHRVIRNFMIQGGDVSPDRNGRDSYSIYGQFFDDENFDLTHSEPGIISLANRGKDTNGSQFFITTVATPWLDGKHTVFGKAIAGMDVVRDIESVPTDKNDKPIDDVIVTKSTIDEVKIVVNLNQ</sequence>
<dbReference type="EMBL" id="NCKV01018495">
    <property type="protein sequence ID" value="RWS20297.1"/>
    <property type="molecule type" value="Genomic_DNA"/>
</dbReference>
<protein>
    <recommendedName>
        <fullName evidence="7">Peptidyl-prolyl cis-trans isomerase</fullName>
        <shortName evidence="7">PPIase</shortName>
        <ecNumber evidence="7">5.2.1.8</ecNumber>
    </recommendedName>
</protein>
<keyword evidence="8" id="KW-0812">Transmembrane</keyword>
<dbReference type="FunFam" id="2.40.100.10:FF:000019">
    <property type="entry name" value="Peptidyl-prolyl cis-trans isomerase"/>
    <property type="match status" value="1"/>
</dbReference>
<dbReference type="VEuPathDB" id="VectorBase:LDEU011743"/>
<dbReference type="Proteomes" id="UP000288716">
    <property type="component" value="Unassembled WGS sequence"/>
</dbReference>
<gene>
    <name evidence="10" type="ORF">B4U80_07386</name>
</gene>
<dbReference type="STRING" id="299467.A0A443RY58"/>
<evidence type="ECO:0000259" key="9">
    <source>
        <dbReference type="PROSITE" id="PS50072"/>
    </source>
</evidence>
<dbReference type="EC" id="5.2.1.8" evidence="7"/>
<dbReference type="InterPro" id="IPR029000">
    <property type="entry name" value="Cyclophilin-like_dom_sf"/>
</dbReference>
<evidence type="ECO:0000313" key="10">
    <source>
        <dbReference type="EMBL" id="RWS20297.1"/>
    </source>
</evidence>
<reference evidence="10 11" key="1">
    <citation type="journal article" date="2018" name="Gigascience">
        <title>Genomes of trombidid mites reveal novel predicted allergens and laterally-transferred genes associated with secondary metabolism.</title>
        <authorList>
            <person name="Dong X."/>
            <person name="Chaisiri K."/>
            <person name="Xia D."/>
            <person name="Armstrong S.D."/>
            <person name="Fang Y."/>
            <person name="Donnelly M.J."/>
            <person name="Kadowaki T."/>
            <person name="McGarry J.W."/>
            <person name="Darby A.C."/>
            <person name="Makepeace B.L."/>
        </authorList>
    </citation>
    <scope>NUCLEOTIDE SEQUENCE [LARGE SCALE GENOMIC DNA]</scope>
    <source>
        <strain evidence="10">UoL-UT</strain>
    </source>
</reference>
<comment type="caution">
    <text evidence="10">The sequence shown here is derived from an EMBL/GenBank/DDBJ whole genome shotgun (WGS) entry which is preliminary data.</text>
</comment>
<keyword evidence="3" id="KW-0732">Signal</keyword>
<evidence type="ECO:0000313" key="11">
    <source>
        <dbReference type="Proteomes" id="UP000288716"/>
    </source>
</evidence>
<evidence type="ECO:0000256" key="3">
    <source>
        <dbReference type="ARBA" id="ARBA00022729"/>
    </source>
</evidence>
<organism evidence="10 11">
    <name type="scientific">Leptotrombidium deliense</name>
    <dbReference type="NCBI Taxonomy" id="299467"/>
    <lineage>
        <taxon>Eukaryota</taxon>
        <taxon>Metazoa</taxon>
        <taxon>Ecdysozoa</taxon>
        <taxon>Arthropoda</taxon>
        <taxon>Chelicerata</taxon>
        <taxon>Arachnida</taxon>
        <taxon>Acari</taxon>
        <taxon>Acariformes</taxon>
        <taxon>Trombidiformes</taxon>
        <taxon>Prostigmata</taxon>
        <taxon>Anystina</taxon>
        <taxon>Parasitengona</taxon>
        <taxon>Trombiculoidea</taxon>
        <taxon>Trombiculidae</taxon>
        <taxon>Leptotrombidium</taxon>
    </lineage>
</organism>
<dbReference type="AlphaFoldDB" id="A0A443RY58"/>
<evidence type="ECO:0000256" key="1">
    <source>
        <dbReference type="ARBA" id="ARBA00000971"/>
    </source>
</evidence>
<keyword evidence="8" id="KW-1133">Transmembrane helix</keyword>
<feature type="transmembrane region" description="Helical" evidence="8">
    <location>
        <begin position="6"/>
        <end position="26"/>
    </location>
</feature>
<evidence type="ECO:0000256" key="4">
    <source>
        <dbReference type="ARBA" id="ARBA00023110"/>
    </source>
</evidence>
<evidence type="ECO:0000256" key="2">
    <source>
        <dbReference type="ARBA" id="ARBA00007365"/>
    </source>
</evidence>
<dbReference type="Gene3D" id="2.40.100.10">
    <property type="entry name" value="Cyclophilin-like"/>
    <property type="match status" value="1"/>
</dbReference>